<accession>A0ABY0QVN1</accession>
<dbReference type="Gene3D" id="2.60.120.200">
    <property type="match status" value="1"/>
</dbReference>
<dbReference type="Pfam" id="PF13385">
    <property type="entry name" value="Laminin_G_3"/>
    <property type="match status" value="1"/>
</dbReference>
<dbReference type="EMBL" id="FNHD01000010">
    <property type="protein sequence ID" value="SDL98279.1"/>
    <property type="molecule type" value="Genomic_DNA"/>
</dbReference>
<name>A0ABY0QVN1_9FLAO</name>
<dbReference type="InterPro" id="IPR013320">
    <property type="entry name" value="ConA-like_dom_sf"/>
</dbReference>
<protein>
    <submittedName>
        <fullName evidence="5">Concanavalin A-like lectin/glucanases superfamily protein</fullName>
    </submittedName>
</protein>
<proteinExistence type="predicted"/>
<gene>
    <name evidence="5" type="ORF">SAMN05216273_1108</name>
</gene>
<evidence type="ECO:0000256" key="3">
    <source>
        <dbReference type="ARBA" id="ARBA00022837"/>
    </source>
</evidence>
<dbReference type="PANTHER" id="PTHR19277">
    <property type="entry name" value="PENTRAXIN"/>
    <property type="match status" value="1"/>
</dbReference>
<dbReference type="SUPFAM" id="SSF49899">
    <property type="entry name" value="Concanavalin A-like lectins/glucanases"/>
    <property type="match status" value="1"/>
</dbReference>
<sequence>MKKFLINIGALCTISVAVLSCQDLDRSELGDYPQDNAVLPAGSLRFYVPFDKEDSRLRYQFSEELSGYPSFTPDKSIQSEAGISGKAYKGSTSAFLKYLTPNDFVAKASSFTISYWMKHGATTNSAEHIFSIPSSNEHWTKGSMMLMNESTSNGIAVKMILVDKNKVDTWLTWEGAGNAVPVSGFFDNQWHHCAFVYNANNSSLTFYKDGVQFGTPKTWGTHGPVNMDATKVTGFNLGGQSGSDSWMKPWAGNLDQFRMYDSALTSAEINDLFVNKK</sequence>
<dbReference type="PANTHER" id="PTHR19277:SF125">
    <property type="entry name" value="B6"/>
    <property type="match status" value="1"/>
</dbReference>
<reference evidence="5 6" key="1">
    <citation type="submission" date="2016-10" db="EMBL/GenBank/DDBJ databases">
        <authorList>
            <person name="Varghese N."/>
            <person name="Submissions S."/>
        </authorList>
    </citation>
    <scope>NUCLEOTIDE SEQUENCE [LARGE SCALE GENOMIC DNA]</scope>
    <source>
        <strain evidence="5 6">CGMCC 1.10941</strain>
    </source>
</reference>
<evidence type="ECO:0000313" key="6">
    <source>
        <dbReference type="Proteomes" id="UP000199242"/>
    </source>
</evidence>
<evidence type="ECO:0000256" key="1">
    <source>
        <dbReference type="ARBA" id="ARBA00001913"/>
    </source>
</evidence>
<dbReference type="PROSITE" id="PS51257">
    <property type="entry name" value="PROKAR_LIPOPROTEIN"/>
    <property type="match status" value="1"/>
</dbReference>
<evidence type="ECO:0000313" key="5">
    <source>
        <dbReference type="EMBL" id="SDL98279.1"/>
    </source>
</evidence>
<dbReference type="InterPro" id="IPR051360">
    <property type="entry name" value="Neuronal_Pentraxin_Related"/>
</dbReference>
<comment type="caution">
    <text evidence="5">The sequence shown here is derived from an EMBL/GenBank/DDBJ whole genome shotgun (WGS) entry which is preliminary data.</text>
</comment>
<keyword evidence="6" id="KW-1185">Reference proteome</keyword>
<keyword evidence="2" id="KW-0479">Metal-binding</keyword>
<keyword evidence="4" id="KW-1015">Disulfide bond</keyword>
<organism evidence="5 6">
    <name type="scientific">Chryseobacterium taihuense</name>
    <dbReference type="NCBI Taxonomy" id="1141221"/>
    <lineage>
        <taxon>Bacteria</taxon>
        <taxon>Pseudomonadati</taxon>
        <taxon>Bacteroidota</taxon>
        <taxon>Flavobacteriia</taxon>
        <taxon>Flavobacteriales</taxon>
        <taxon>Weeksellaceae</taxon>
        <taxon>Chryseobacterium group</taxon>
        <taxon>Chryseobacterium</taxon>
    </lineage>
</organism>
<keyword evidence="3" id="KW-0106">Calcium</keyword>
<dbReference type="Proteomes" id="UP000199242">
    <property type="component" value="Unassembled WGS sequence"/>
</dbReference>
<comment type="cofactor">
    <cofactor evidence="1">
        <name>Ca(2+)</name>
        <dbReference type="ChEBI" id="CHEBI:29108"/>
    </cofactor>
</comment>
<evidence type="ECO:0000256" key="4">
    <source>
        <dbReference type="ARBA" id="ARBA00023157"/>
    </source>
</evidence>
<evidence type="ECO:0000256" key="2">
    <source>
        <dbReference type="ARBA" id="ARBA00022723"/>
    </source>
</evidence>